<keyword evidence="5" id="KW-0460">Magnesium</keyword>
<keyword evidence="2" id="KW-0808">Transferase</keyword>
<dbReference type="Pfam" id="PF00078">
    <property type="entry name" value="RVT_1"/>
    <property type="match status" value="1"/>
</dbReference>
<evidence type="ECO:0000256" key="6">
    <source>
        <dbReference type="ARBA" id="ARBA00022918"/>
    </source>
</evidence>
<evidence type="ECO:0000256" key="9">
    <source>
        <dbReference type="ARBA" id="ARBA00048173"/>
    </source>
</evidence>
<dbReference type="InterPro" id="IPR000123">
    <property type="entry name" value="Reverse_transcriptase_msDNA"/>
</dbReference>
<dbReference type="InterPro" id="IPR000477">
    <property type="entry name" value="RT_dom"/>
</dbReference>
<keyword evidence="12" id="KW-1185">Reference proteome</keyword>
<dbReference type="RefSeq" id="WP_093065243.1">
    <property type="nucleotide sequence ID" value="NZ_JAAVJH010000001.1"/>
</dbReference>
<evidence type="ECO:0000256" key="8">
    <source>
        <dbReference type="ARBA" id="ARBA00034120"/>
    </source>
</evidence>
<sequence>MPRPARAFGPPIRVKLPVEVASEGAILAHLAVSPAEAKKIRYYRARMYRTFSIQKKSGKARIITAPDRRLKMLQRRICDLLTPVYRRRNPVHGFVADRSVRTNAEAHLGSKYVVNIDLKDFFPSISERRVTGVLMSLGIGRDVAEILSSICCVNGCLPQGAPSSPLLSNMICFRLDKELMAFAKRTRCIYTRYADDITFSSYQPLAGLFEAVPPSPGRFAPDLLSAEVAAIFAANGFVINPEKAHYADRHSRRTVTGLRVNEAINVDRRFVRNLRAALFSVEKLGAAAAQAKFHATHGGRVALGNHLQGKLSWLGYVKGQSDPVFRSMASRFNRSFPDRALTIQPTRDEIRDRAVWLVEHWENGGDQGTAFFLRGVGLVTASHCVSPSGAVEVYHPSKPSNKFTANVKHRCEHRDLAVLDHAIAATEFFELEAAATAVVTGDATVAVGYPGFGPGDKLNVRTGNVTSLPIKSGVQMVEVQQMLTQGMSGGPLTDPDDGVIGIIHKGGPEHGRQLSVAIEVLRDWLA</sequence>
<evidence type="ECO:0000256" key="3">
    <source>
        <dbReference type="ARBA" id="ARBA00022695"/>
    </source>
</evidence>
<feature type="domain" description="Reverse transcriptase" evidence="10">
    <location>
        <begin position="34"/>
        <end position="318"/>
    </location>
</feature>
<dbReference type="InterPro" id="IPR043502">
    <property type="entry name" value="DNA/RNA_pol_sf"/>
</dbReference>
<comment type="caution">
    <text evidence="11">The sequence shown here is derived from an EMBL/GenBank/DDBJ whole genome shotgun (WGS) entry which is preliminary data.</text>
</comment>
<dbReference type="SUPFAM" id="SSF56672">
    <property type="entry name" value="DNA/RNA polymerases"/>
    <property type="match status" value="1"/>
</dbReference>
<gene>
    <name evidence="11" type="ORF">HBH26_02575</name>
</gene>
<keyword evidence="7" id="KW-0051">Antiviral defense</keyword>
<dbReference type="PRINTS" id="PR00866">
    <property type="entry name" value="RNADNAPOLMS"/>
</dbReference>
<keyword evidence="4" id="KW-0479">Metal-binding</keyword>
<dbReference type="InterPro" id="IPR051083">
    <property type="entry name" value="GrpII_Intron_Splice-Mob/Def"/>
</dbReference>
<organism evidence="11 12">
    <name type="scientific">Sphingomonas corticis</name>
    <dbReference type="NCBI Taxonomy" id="2722791"/>
    <lineage>
        <taxon>Bacteria</taxon>
        <taxon>Pseudomonadati</taxon>
        <taxon>Pseudomonadota</taxon>
        <taxon>Alphaproteobacteria</taxon>
        <taxon>Sphingomonadales</taxon>
        <taxon>Sphingomonadaceae</taxon>
        <taxon>Sphingomonas</taxon>
    </lineage>
</organism>
<comment type="similarity">
    <text evidence="8">Belongs to the bacterial reverse transcriptase family.</text>
</comment>
<evidence type="ECO:0000256" key="4">
    <source>
        <dbReference type="ARBA" id="ARBA00022723"/>
    </source>
</evidence>
<evidence type="ECO:0000256" key="2">
    <source>
        <dbReference type="ARBA" id="ARBA00022679"/>
    </source>
</evidence>
<dbReference type="Gene3D" id="2.40.10.10">
    <property type="entry name" value="Trypsin-like serine proteases"/>
    <property type="match status" value="2"/>
</dbReference>
<name>A0ABX1CJE6_9SPHN</name>
<dbReference type="PANTHER" id="PTHR34047">
    <property type="entry name" value="NUCLEAR INTRON MATURASE 1, MITOCHONDRIAL-RELATED"/>
    <property type="match status" value="1"/>
</dbReference>
<dbReference type="PANTHER" id="PTHR34047:SF7">
    <property type="entry name" value="RNA-DIRECTED DNA POLYMERASE"/>
    <property type="match status" value="1"/>
</dbReference>
<proteinExistence type="inferred from homology"/>
<evidence type="ECO:0000313" key="12">
    <source>
        <dbReference type="Proteomes" id="UP000732399"/>
    </source>
</evidence>
<dbReference type="Proteomes" id="UP000732399">
    <property type="component" value="Unassembled WGS sequence"/>
</dbReference>
<dbReference type="EMBL" id="JAAVJH010000001">
    <property type="protein sequence ID" value="NJR77499.1"/>
    <property type="molecule type" value="Genomic_DNA"/>
</dbReference>
<evidence type="ECO:0000256" key="1">
    <source>
        <dbReference type="ARBA" id="ARBA00012493"/>
    </source>
</evidence>
<keyword evidence="3" id="KW-0548">Nucleotidyltransferase</keyword>
<evidence type="ECO:0000256" key="5">
    <source>
        <dbReference type="ARBA" id="ARBA00022842"/>
    </source>
</evidence>
<dbReference type="InterPro" id="IPR009003">
    <property type="entry name" value="Peptidase_S1_PA"/>
</dbReference>
<reference evidence="11 12" key="1">
    <citation type="submission" date="2020-03" db="EMBL/GenBank/DDBJ databases">
        <authorList>
            <person name="Wang L."/>
            <person name="He N."/>
            <person name="Li Y."/>
            <person name="Fang Y."/>
            <person name="Zhang F."/>
        </authorList>
    </citation>
    <scope>NUCLEOTIDE SEQUENCE [LARGE SCALE GENOMIC DNA]</scope>
    <source>
        <strain evidence="11 12">36D10-4-7</strain>
    </source>
</reference>
<dbReference type="Pfam" id="PF13365">
    <property type="entry name" value="Trypsin_2"/>
    <property type="match status" value="1"/>
</dbReference>
<evidence type="ECO:0000259" key="10">
    <source>
        <dbReference type="PROSITE" id="PS50878"/>
    </source>
</evidence>
<protein>
    <recommendedName>
        <fullName evidence="1">RNA-directed DNA polymerase</fullName>
        <ecNumber evidence="1">2.7.7.49</ecNumber>
    </recommendedName>
</protein>
<evidence type="ECO:0000313" key="11">
    <source>
        <dbReference type="EMBL" id="NJR77499.1"/>
    </source>
</evidence>
<keyword evidence="6" id="KW-0695">RNA-directed DNA polymerase</keyword>
<dbReference type="EC" id="2.7.7.49" evidence="1"/>
<dbReference type="InterPro" id="IPR043504">
    <property type="entry name" value="Peptidase_S1_PA_chymotrypsin"/>
</dbReference>
<accession>A0ABX1CJE6</accession>
<dbReference type="CDD" id="cd03487">
    <property type="entry name" value="RT_Bac_retron_II"/>
    <property type="match status" value="1"/>
</dbReference>
<evidence type="ECO:0000256" key="7">
    <source>
        <dbReference type="ARBA" id="ARBA00023118"/>
    </source>
</evidence>
<dbReference type="SUPFAM" id="SSF50494">
    <property type="entry name" value="Trypsin-like serine proteases"/>
    <property type="match status" value="1"/>
</dbReference>
<comment type="catalytic activity">
    <reaction evidence="9">
        <text>DNA(n) + a 2'-deoxyribonucleoside 5'-triphosphate = DNA(n+1) + diphosphate</text>
        <dbReference type="Rhea" id="RHEA:22508"/>
        <dbReference type="Rhea" id="RHEA-COMP:17339"/>
        <dbReference type="Rhea" id="RHEA-COMP:17340"/>
        <dbReference type="ChEBI" id="CHEBI:33019"/>
        <dbReference type="ChEBI" id="CHEBI:61560"/>
        <dbReference type="ChEBI" id="CHEBI:173112"/>
        <dbReference type="EC" id="2.7.7.49"/>
    </reaction>
</comment>
<dbReference type="PROSITE" id="PS50878">
    <property type="entry name" value="RT_POL"/>
    <property type="match status" value="1"/>
</dbReference>